<evidence type="ECO:0000313" key="1">
    <source>
        <dbReference type="EMBL" id="OHA21175.1"/>
    </source>
</evidence>
<name>A0A1G2MB68_9BACT</name>
<gene>
    <name evidence="1" type="ORF">A2W52_04110</name>
</gene>
<reference evidence="1 2" key="1">
    <citation type="journal article" date="2016" name="Nat. Commun.">
        <title>Thousands of microbial genomes shed light on interconnected biogeochemical processes in an aquifer system.</title>
        <authorList>
            <person name="Anantharaman K."/>
            <person name="Brown C.T."/>
            <person name="Hug L.A."/>
            <person name="Sharon I."/>
            <person name="Castelle C.J."/>
            <person name="Probst A.J."/>
            <person name="Thomas B.C."/>
            <person name="Singh A."/>
            <person name="Wilkins M.J."/>
            <person name="Karaoz U."/>
            <person name="Brodie E.L."/>
            <person name="Williams K.H."/>
            <person name="Hubbard S.S."/>
            <person name="Banfield J.F."/>
        </authorList>
    </citation>
    <scope>NUCLEOTIDE SEQUENCE [LARGE SCALE GENOMIC DNA]</scope>
</reference>
<evidence type="ECO:0000313" key="2">
    <source>
        <dbReference type="Proteomes" id="UP000176493"/>
    </source>
</evidence>
<dbReference type="EMBL" id="MHRJ01000050">
    <property type="protein sequence ID" value="OHA21175.1"/>
    <property type="molecule type" value="Genomic_DNA"/>
</dbReference>
<protein>
    <submittedName>
        <fullName evidence="1">Uncharacterized protein</fullName>
    </submittedName>
</protein>
<proteinExistence type="predicted"/>
<comment type="caution">
    <text evidence="1">The sequence shown here is derived from an EMBL/GenBank/DDBJ whole genome shotgun (WGS) entry which is preliminary data.</text>
</comment>
<sequence length="72" mass="8499">MRKITRASKTSQTFWRNMESYLKAASDSTETEFLLSFPIRFTMAIFAMPVKFTKASTSQLFQRKFLIKSKKY</sequence>
<organism evidence="1 2">
    <name type="scientific">Candidatus Taylorbacteria bacterium RIFCSPHIGHO2_02_49_25</name>
    <dbReference type="NCBI Taxonomy" id="1802305"/>
    <lineage>
        <taxon>Bacteria</taxon>
        <taxon>Candidatus Tayloriibacteriota</taxon>
    </lineage>
</organism>
<accession>A0A1G2MB68</accession>
<dbReference type="AlphaFoldDB" id="A0A1G2MB68"/>
<dbReference type="Proteomes" id="UP000176493">
    <property type="component" value="Unassembled WGS sequence"/>
</dbReference>